<reference evidence="7 8" key="1">
    <citation type="submission" date="2025-04" db="UniProtKB">
        <authorList>
            <consortium name="RefSeq"/>
        </authorList>
    </citation>
    <scope>IDENTIFICATION</scope>
</reference>
<evidence type="ECO:0000256" key="1">
    <source>
        <dbReference type="ARBA" id="ARBA00022553"/>
    </source>
</evidence>
<dbReference type="SMART" id="SM00462">
    <property type="entry name" value="PTB"/>
    <property type="match status" value="2"/>
</dbReference>
<dbReference type="InterPro" id="IPR006020">
    <property type="entry name" value="PTB/PI_dom"/>
</dbReference>
<dbReference type="PROSITE" id="PS50020">
    <property type="entry name" value="WW_DOMAIN_2"/>
    <property type="match status" value="1"/>
</dbReference>
<feature type="region of interest" description="Disordered" evidence="3">
    <location>
        <begin position="1"/>
        <end position="228"/>
    </location>
</feature>
<dbReference type="GeneTree" id="ENSGT00390000000002"/>
<gene>
    <name evidence="7 8" type="primary">LOC105901423</name>
</gene>
<dbReference type="SUPFAM" id="SSF50729">
    <property type="entry name" value="PH domain-like"/>
    <property type="match status" value="2"/>
</dbReference>
<keyword evidence="1" id="KW-0597">Phosphoprotein</keyword>
<dbReference type="CDD" id="cd01271">
    <property type="entry name" value="PTB2_Fe65"/>
    <property type="match status" value="1"/>
</dbReference>
<feature type="compositionally biased region" description="Basic and acidic residues" evidence="3">
    <location>
        <begin position="50"/>
        <end position="60"/>
    </location>
</feature>
<dbReference type="GO" id="GO:0006355">
    <property type="term" value="P:regulation of DNA-templated transcription"/>
    <property type="evidence" value="ECO:0007669"/>
    <property type="project" value="TreeGrafter"/>
</dbReference>
<feature type="compositionally biased region" description="Low complexity" evidence="3">
    <location>
        <begin position="87"/>
        <end position="100"/>
    </location>
</feature>
<dbReference type="PROSITE" id="PS01159">
    <property type="entry name" value="WW_DOMAIN_1"/>
    <property type="match status" value="1"/>
</dbReference>
<evidence type="ECO:0000259" key="4">
    <source>
        <dbReference type="PROSITE" id="PS01179"/>
    </source>
</evidence>
<dbReference type="InterPro" id="IPR039576">
    <property type="entry name" value="APBB1/2/3"/>
</dbReference>
<proteinExistence type="predicted"/>
<dbReference type="Gene3D" id="2.20.70.10">
    <property type="match status" value="1"/>
</dbReference>
<evidence type="ECO:0000256" key="2">
    <source>
        <dbReference type="ARBA" id="ARBA00022737"/>
    </source>
</evidence>
<name>A0A6P8G154_CLUHA</name>
<dbReference type="CDD" id="cd00201">
    <property type="entry name" value="WW"/>
    <property type="match status" value="1"/>
</dbReference>
<dbReference type="GO" id="GO:0001540">
    <property type="term" value="F:amyloid-beta binding"/>
    <property type="evidence" value="ECO:0007669"/>
    <property type="project" value="InterPro"/>
</dbReference>
<dbReference type="Gene3D" id="2.30.29.30">
    <property type="entry name" value="Pleckstrin-homology domain (PH domain)/Phosphotyrosine-binding domain (PTB)"/>
    <property type="match status" value="2"/>
</dbReference>
<evidence type="ECO:0000256" key="3">
    <source>
        <dbReference type="SAM" id="MobiDB-lite"/>
    </source>
</evidence>
<protein>
    <submittedName>
        <fullName evidence="7 8">Amyloid-beta A4 precursor protein-binding family B member 1 isoform X1</fullName>
    </submittedName>
</protein>
<feature type="compositionally biased region" description="Basic and acidic residues" evidence="3">
    <location>
        <begin position="119"/>
        <end position="146"/>
    </location>
</feature>
<organism evidence="6 8">
    <name type="scientific">Clupea harengus</name>
    <name type="common">Atlantic herring</name>
    <dbReference type="NCBI Taxonomy" id="7950"/>
    <lineage>
        <taxon>Eukaryota</taxon>
        <taxon>Metazoa</taxon>
        <taxon>Chordata</taxon>
        <taxon>Craniata</taxon>
        <taxon>Vertebrata</taxon>
        <taxon>Euteleostomi</taxon>
        <taxon>Actinopterygii</taxon>
        <taxon>Neopterygii</taxon>
        <taxon>Teleostei</taxon>
        <taxon>Clupei</taxon>
        <taxon>Clupeiformes</taxon>
        <taxon>Clupeoidei</taxon>
        <taxon>Clupeidae</taxon>
        <taxon>Clupea</taxon>
    </lineage>
</organism>
<dbReference type="PANTHER" id="PTHR14058">
    <property type="entry name" value="AMYLOID BETA A4 PRECURSOR PROTEIN-BINDING FAMILY B"/>
    <property type="match status" value="1"/>
</dbReference>
<evidence type="ECO:0000259" key="5">
    <source>
        <dbReference type="PROSITE" id="PS50020"/>
    </source>
</evidence>
<evidence type="ECO:0000313" key="6">
    <source>
        <dbReference type="Proteomes" id="UP000515152"/>
    </source>
</evidence>
<dbReference type="CDD" id="cd01272">
    <property type="entry name" value="PTB1_Fe65"/>
    <property type="match status" value="1"/>
</dbReference>
<dbReference type="PANTHER" id="PTHR14058:SF5">
    <property type="entry name" value="AMYLOID BETA PRECURSOR PROTEIN BINDING FAMILY B MEMBER 1"/>
    <property type="match status" value="1"/>
</dbReference>
<feature type="compositionally biased region" description="Polar residues" evidence="3">
    <location>
        <begin position="176"/>
        <end position="198"/>
    </location>
</feature>
<evidence type="ECO:0000313" key="7">
    <source>
        <dbReference type="RefSeq" id="XP_031429186.1"/>
    </source>
</evidence>
<dbReference type="FunFam" id="2.30.29.30:FF:000034">
    <property type="entry name" value="amyloid beta A4 precursor protein-binding family B member 2"/>
    <property type="match status" value="1"/>
</dbReference>
<dbReference type="InterPro" id="IPR036020">
    <property type="entry name" value="WW_dom_sf"/>
</dbReference>
<dbReference type="RefSeq" id="XP_031429187.1">
    <property type="nucleotide sequence ID" value="XM_031573327.2"/>
</dbReference>
<accession>A0A6P8G154</accession>
<feature type="compositionally biased region" description="Polar residues" evidence="3">
    <location>
        <begin position="28"/>
        <end position="37"/>
    </location>
</feature>
<dbReference type="PROSITE" id="PS01179">
    <property type="entry name" value="PID"/>
    <property type="match status" value="2"/>
</dbReference>
<dbReference type="FunFam" id="2.30.29.30:FF:000019">
    <property type="entry name" value="Amyloid beta (A4) precursor protein-binding, family B, member 1 (Fe65)"/>
    <property type="match status" value="1"/>
</dbReference>
<dbReference type="FunFam" id="2.20.70.10:FF:000003">
    <property type="entry name" value="amyloid beta A4 precursor protein-binding family B member 2"/>
    <property type="match status" value="1"/>
</dbReference>
<dbReference type="AlphaFoldDB" id="A0A6P8G154"/>
<feature type="compositionally biased region" description="Basic and acidic residues" evidence="3">
    <location>
        <begin position="16"/>
        <end position="27"/>
    </location>
</feature>
<dbReference type="GO" id="GO:0005737">
    <property type="term" value="C:cytoplasm"/>
    <property type="evidence" value="ECO:0007669"/>
    <property type="project" value="TreeGrafter"/>
</dbReference>
<keyword evidence="2" id="KW-0677">Repeat</keyword>
<dbReference type="GO" id="GO:0005634">
    <property type="term" value="C:nucleus"/>
    <property type="evidence" value="ECO:0007669"/>
    <property type="project" value="TreeGrafter"/>
</dbReference>
<sequence length="682" mass="76343">MGGKDEDMSNHLVNKQRTDEELNEKNQRNSQEPTGNSAKWVKEGQNQQRKVAEKQQDPNHNDILNWNEDGSTNQNNQDDLQGNEEQTNTSSKSLRSLRLNLDVESKNILNEPLIIEALDGEKDKEEDKDDKEDKGGELDRDEEKDISAPSLGEKNMSPTIAESVKEDDLGKEACQLFSSVNGTPSEDDSSWTTLSQDNSADKSPNDNGESESIWDSNAFETDSDLPPGWMRIRDTSGTYYWHIPTGTTQWDPPLPSDKVEESTMSSSMSLETTPCEESEITWGTSTRPNIFDEEEPWKEEEVTSDESLKEFEGATLRYASINLNCSQSEEGEKCAALCTNLEAKCFAVRSLGWVEMSEEEMAPGRSSVAVNNCIRQLSYHKHNLHDTAGIWGEGKDMLMVLENEHMNLIDPMSQTRLHTQPIVSIRVWGVGRDNGRERDFAYVARDNLTQVLKCHVFRCDTPAKHIATSLHDLCSKIMAERRISRHGLSRLNSDPSSLGAISVQEFPVPKNELVQRFNVNYLGNVPVAKPVGKERLGMDTINDALQAIMDSKEKHEWTAVSVDVAPATLTILKRETEEVLCECRVRFLSFMGVGKDVHTFAFIMAEAPGDFVCHMFWCHPNAASLSEAVQAACMLRYQKCLDARPPSLGSCLPTPPADSVARRVRKGVQSLLGSFKHYTSTD</sequence>
<dbReference type="InterPro" id="IPR011993">
    <property type="entry name" value="PH-like_dom_sf"/>
</dbReference>
<dbReference type="Pfam" id="PF00640">
    <property type="entry name" value="PID"/>
    <property type="match status" value="2"/>
</dbReference>
<evidence type="ECO:0000313" key="8">
    <source>
        <dbReference type="RefSeq" id="XP_031429187.1"/>
    </source>
</evidence>
<keyword evidence="6" id="KW-1185">Reference proteome</keyword>
<feature type="domain" description="PID" evidence="4">
    <location>
        <begin position="517"/>
        <end position="646"/>
    </location>
</feature>
<dbReference type="OrthoDB" id="5969782at2759"/>
<feature type="domain" description="PID" evidence="4">
    <location>
        <begin position="346"/>
        <end position="482"/>
    </location>
</feature>
<dbReference type="Pfam" id="PF00397">
    <property type="entry name" value="WW"/>
    <property type="match status" value="1"/>
</dbReference>
<dbReference type="InterPro" id="IPR001202">
    <property type="entry name" value="WW_dom"/>
</dbReference>
<dbReference type="RefSeq" id="XP_031429186.1">
    <property type="nucleotide sequence ID" value="XM_031573326.2"/>
</dbReference>
<dbReference type="GeneID" id="105901423"/>
<dbReference type="SMART" id="SM00456">
    <property type="entry name" value="WW"/>
    <property type="match status" value="1"/>
</dbReference>
<feature type="domain" description="WW" evidence="5">
    <location>
        <begin position="223"/>
        <end position="255"/>
    </location>
</feature>
<feature type="compositionally biased region" description="Polar residues" evidence="3">
    <location>
        <begin position="62"/>
        <end position="86"/>
    </location>
</feature>
<dbReference type="Proteomes" id="UP000515152">
    <property type="component" value="Chromosome 9"/>
</dbReference>
<dbReference type="SUPFAM" id="SSF51045">
    <property type="entry name" value="WW domain"/>
    <property type="match status" value="1"/>
</dbReference>